<dbReference type="PROSITE" id="PS50222">
    <property type="entry name" value="EF_HAND_2"/>
    <property type="match status" value="2"/>
</dbReference>
<dbReference type="InterPro" id="IPR050230">
    <property type="entry name" value="CALM/Myosin/TropC-like"/>
</dbReference>
<dbReference type="CDD" id="cd00051">
    <property type="entry name" value="EFh"/>
    <property type="match status" value="2"/>
</dbReference>
<keyword evidence="3" id="KW-1185">Reference proteome</keyword>
<feature type="domain" description="EF-hand" evidence="2">
    <location>
        <begin position="81"/>
        <end position="116"/>
    </location>
</feature>
<gene>
    <name evidence="4" type="primary">LOC118403271</name>
</gene>
<dbReference type="GeneID" id="118403271"/>
<reference evidence="4" key="2">
    <citation type="submission" date="2025-08" db="UniProtKB">
        <authorList>
            <consortium name="RefSeq"/>
        </authorList>
    </citation>
    <scope>IDENTIFICATION</scope>
    <source>
        <strain evidence="4">S238N-H82</strain>
        <tissue evidence="4">Testes</tissue>
    </source>
</reference>
<keyword evidence="1" id="KW-0677">Repeat</keyword>
<name>A0A9J7HGX8_BRAFL</name>
<dbReference type="Proteomes" id="UP000001554">
    <property type="component" value="Chromosome 16"/>
</dbReference>
<dbReference type="RefSeq" id="XP_035657807.1">
    <property type="nucleotide sequence ID" value="XM_035801914.1"/>
</dbReference>
<dbReference type="Pfam" id="PF13499">
    <property type="entry name" value="EF-hand_7"/>
    <property type="match status" value="2"/>
</dbReference>
<dbReference type="AlphaFoldDB" id="A0A9J7HGX8"/>
<dbReference type="GO" id="GO:0005509">
    <property type="term" value="F:calcium ion binding"/>
    <property type="evidence" value="ECO:0007669"/>
    <property type="project" value="InterPro"/>
</dbReference>
<dbReference type="InterPro" id="IPR011992">
    <property type="entry name" value="EF-hand-dom_pair"/>
</dbReference>
<dbReference type="SUPFAM" id="SSF47473">
    <property type="entry name" value="EF-hand"/>
    <property type="match status" value="1"/>
</dbReference>
<dbReference type="Gene3D" id="1.10.238.10">
    <property type="entry name" value="EF-hand"/>
    <property type="match status" value="2"/>
</dbReference>
<dbReference type="FunFam" id="1.10.238.10:FF:000003">
    <property type="entry name" value="Calmodulin A"/>
    <property type="match status" value="1"/>
</dbReference>
<dbReference type="PANTHER" id="PTHR23048:SF49">
    <property type="entry name" value="FI08416P-RELATED"/>
    <property type="match status" value="1"/>
</dbReference>
<evidence type="ECO:0000259" key="2">
    <source>
        <dbReference type="PROSITE" id="PS50222"/>
    </source>
</evidence>
<protein>
    <submittedName>
        <fullName evidence="4">Myosin-2 essential light chain-like isoform X1</fullName>
    </submittedName>
</protein>
<evidence type="ECO:0000313" key="3">
    <source>
        <dbReference type="Proteomes" id="UP000001554"/>
    </source>
</evidence>
<dbReference type="GO" id="GO:0016460">
    <property type="term" value="C:myosin II complex"/>
    <property type="evidence" value="ECO:0000318"/>
    <property type="project" value="GO_Central"/>
</dbReference>
<evidence type="ECO:0000313" key="4">
    <source>
        <dbReference type="RefSeq" id="XP_035657807.1"/>
    </source>
</evidence>
<dbReference type="PANTHER" id="PTHR23048">
    <property type="entry name" value="MYOSIN LIGHT CHAIN 1, 3"/>
    <property type="match status" value="1"/>
</dbReference>
<dbReference type="InterPro" id="IPR002048">
    <property type="entry name" value="EF_hand_dom"/>
</dbReference>
<feature type="domain" description="EF-hand" evidence="2">
    <location>
        <begin position="7"/>
        <end position="42"/>
    </location>
</feature>
<dbReference type="OMA" id="FANTCCE"/>
<organism evidence="3 4">
    <name type="scientific">Branchiostoma floridae</name>
    <name type="common">Florida lancelet</name>
    <name type="synonym">Amphioxus</name>
    <dbReference type="NCBI Taxonomy" id="7739"/>
    <lineage>
        <taxon>Eukaryota</taxon>
        <taxon>Metazoa</taxon>
        <taxon>Chordata</taxon>
        <taxon>Cephalochordata</taxon>
        <taxon>Leptocardii</taxon>
        <taxon>Amphioxiformes</taxon>
        <taxon>Branchiostomatidae</taxon>
        <taxon>Branchiostoma</taxon>
    </lineage>
</organism>
<dbReference type="KEGG" id="bfo:118403271"/>
<accession>A0A9J7HGX8</accession>
<dbReference type="OrthoDB" id="26525at2759"/>
<reference evidence="3" key="1">
    <citation type="journal article" date="2020" name="Nat. Ecol. Evol.">
        <title>Deeply conserved synteny resolves early events in vertebrate evolution.</title>
        <authorList>
            <person name="Simakov O."/>
            <person name="Marletaz F."/>
            <person name="Yue J.X."/>
            <person name="O'Connell B."/>
            <person name="Jenkins J."/>
            <person name="Brandt A."/>
            <person name="Calef R."/>
            <person name="Tung C.H."/>
            <person name="Huang T.K."/>
            <person name="Schmutz J."/>
            <person name="Satoh N."/>
            <person name="Yu J.K."/>
            <person name="Putnam N.H."/>
            <person name="Green R.E."/>
            <person name="Rokhsar D.S."/>
        </authorList>
    </citation>
    <scope>NUCLEOTIDE SEQUENCE [LARGE SCALE GENOMIC DNA]</scope>
    <source>
        <strain evidence="3">S238N-H82</strain>
    </source>
</reference>
<sequence>MSYFSEEQISEFQEAFSLFDKRGDGKIDKGQLAEVLRSLGQNPTNAEVKKVSAEFRDNSRISFEEFLPILEAFAKHSKEAGSFEDFVEGLKVFDKDGNGLIVGAELRHVLTTLGEKLTEEEVEQLVAGQEDQHGMINYEEFIRMVIAENNFKSL</sequence>
<dbReference type="SMART" id="SM00054">
    <property type="entry name" value="EFh"/>
    <property type="match status" value="2"/>
</dbReference>
<evidence type="ECO:0000256" key="1">
    <source>
        <dbReference type="ARBA" id="ARBA00022737"/>
    </source>
</evidence>
<proteinExistence type="predicted"/>